<dbReference type="EMBL" id="CADCTO010000031">
    <property type="protein sequence ID" value="CAA9216330.1"/>
    <property type="molecule type" value="Genomic_DNA"/>
</dbReference>
<dbReference type="Pfam" id="PF03130">
    <property type="entry name" value="HEAT_PBS"/>
    <property type="match status" value="1"/>
</dbReference>
<gene>
    <name evidence="2" type="ORF">AVDCRST_MAG63-247</name>
</gene>
<evidence type="ECO:0008006" key="3">
    <source>
        <dbReference type="Google" id="ProtNLM"/>
    </source>
</evidence>
<protein>
    <recommendedName>
        <fullName evidence="3">HEAT repeat domain-containing protein</fullName>
    </recommendedName>
</protein>
<sequence length="204" mass="22705">MDTRSPLELLNDRHSAKRRMGAKRLRKLKDPSAGPALLEALQKEVQDPRTWETQYQMVMALGECGYAPALPYLQELASHPFDATMVYVAIGDALVRLGREHENDASPVLRLMETGNDTLIDGAFRAVAMLRMRPATEAVREILRFVTPRDSSDGLRFWIAAAAAGWEGEEVAKFLRACVKGARPDVREAAAASLQGKYLKWNPL</sequence>
<dbReference type="SUPFAM" id="SSF48371">
    <property type="entry name" value="ARM repeat"/>
    <property type="match status" value="1"/>
</dbReference>
<dbReference type="AlphaFoldDB" id="A0A6J4H6H8"/>
<evidence type="ECO:0000313" key="2">
    <source>
        <dbReference type="EMBL" id="CAA9216330.1"/>
    </source>
</evidence>
<dbReference type="SMART" id="SM00567">
    <property type="entry name" value="EZ_HEAT"/>
    <property type="match status" value="2"/>
</dbReference>
<organism evidence="2">
    <name type="scientific">uncultured Armatimonadetes bacterium</name>
    <dbReference type="NCBI Taxonomy" id="157466"/>
    <lineage>
        <taxon>Bacteria</taxon>
        <taxon>Bacillati</taxon>
        <taxon>Armatimonadota</taxon>
        <taxon>environmental samples</taxon>
    </lineage>
</organism>
<evidence type="ECO:0000256" key="1">
    <source>
        <dbReference type="SAM" id="MobiDB-lite"/>
    </source>
</evidence>
<dbReference type="InterPro" id="IPR011989">
    <property type="entry name" value="ARM-like"/>
</dbReference>
<name>A0A6J4H6H8_9BACT</name>
<dbReference type="Gene3D" id="1.25.10.10">
    <property type="entry name" value="Leucine-rich Repeat Variant"/>
    <property type="match status" value="2"/>
</dbReference>
<dbReference type="InterPro" id="IPR004155">
    <property type="entry name" value="PBS_lyase_HEAT"/>
</dbReference>
<dbReference type="InterPro" id="IPR016024">
    <property type="entry name" value="ARM-type_fold"/>
</dbReference>
<reference evidence="2" key="1">
    <citation type="submission" date="2020-02" db="EMBL/GenBank/DDBJ databases">
        <authorList>
            <person name="Meier V. D."/>
        </authorList>
    </citation>
    <scope>NUCLEOTIDE SEQUENCE</scope>
    <source>
        <strain evidence="2">AVDCRST_MAG63</strain>
    </source>
</reference>
<feature type="compositionally biased region" description="Basic and acidic residues" evidence="1">
    <location>
        <begin position="1"/>
        <end position="14"/>
    </location>
</feature>
<proteinExistence type="predicted"/>
<feature type="region of interest" description="Disordered" evidence="1">
    <location>
        <begin position="1"/>
        <end position="21"/>
    </location>
</feature>
<accession>A0A6J4H6H8</accession>